<dbReference type="Gene3D" id="3.90.1200.10">
    <property type="match status" value="1"/>
</dbReference>
<proteinExistence type="predicted"/>
<accession>A0A165K2M4</accession>
<dbReference type="PANTHER" id="PTHR21310:SF58">
    <property type="entry name" value="AMINOGLYCOSIDE PHOSPHOTRANSFERASE DOMAIN-CONTAINING PROTEIN"/>
    <property type="match status" value="1"/>
</dbReference>
<keyword evidence="2" id="KW-0808">Transferase</keyword>
<dbReference type="InParanoid" id="A0A165K2M4"/>
<dbReference type="OMA" id="CAPGFCL"/>
<dbReference type="AlphaFoldDB" id="A0A165K2M4"/>
<dbReference type="RefSeq" id="XP_018192469.1">
    <property type="nucleotide sequence ID" value="XM_018334672.1"/>
</dbReference>
<dbReference type="InterPro" id="IPR002575">
    <property type="entry name" value="Aminoglycoside_PTrfase"/>
</dbReference>
<gene>
    <name evidence="2" type="ORF">L228DRAFT_265263</name>
</gene>
<evidence type="ECO:0000313" key="3">
    <source>
        <dbReference type="Proteomes" id="UP000076632"/>
    </source>
</evidence>
<dbReference type="InterPro" id="IPR011009">
    <property type="entry name" value="Kinase-like_dom_sf"/>
</dbReference>
<organism evidence="2 3">
    <name type="scientific">Xylona heveae (strain CBS 132557 / TC161)</name>
    <dbReference type="NCBI Taxonomy" id="1328760"/>
    <lineage>
        <taxon>Eukaryota</taxon>
        <taxon>Fungi</taxon>
        <taxon>Dikarya</taxon>
        <taxon>Ascomycota</taxon>
        <taxon>Pezizomycotina</taxon>
        <taxon>Xylonomycetes</taxon>
        <taxon>Xylonales</taxon>
        <taxon>Xylonaceae</taxon>
        <taxon>Xylona</taxon>
    </lineage>
</organism>
<dbReference type="PANTHER" id="PTHR21310">
    <property type="entry name" value="AMINOGLYCOSIDE PHOSPHOTRANSFERASE-RELATED-RELATED"/>
    <property type="match status" value="1"/>
</dbReference>
<dbReference type="SUPFAM" id="SSF56112">
    <property type="entry name" value="Protein kinase-like (PK-like)"/>
    <property type="match status" value="1"/>
</dbReference>
<evidence type="ECO:0000259" key="1">
    <source>
        <dbReference type="Pfam" id="PF01636"/>
    </source>
</evidence>
<dbReference type="GO" id="GO:0016301">
    <property type="term" value="F:kinase activity"/>
    <property type="evidence" value="ECO:0007669"/>
    <property type="project" value="UniProtKB-KW"/>
</dbReference>
<dbReference type="EMBL" id="KV407454">
    <property type="protein sequence ID" value="KZF26914.1"/>
    <property type="molecule type" value="Genomic_DNA"/>
</dbReference>
<keyword evidence="3" id="KW-1185">Reference proteome</keyword>
<sequence length="257" mass="29896">MDTPQPNDLIDTQDVIILHEMSGCIVKKYHDNTVIKKGRRINLDEQSALDLAANLHLPVPRVYEARSDPSDGEASIRMDFIPGENLESVWPSMTAEVKDEICQQLREILTTMRSVPWTNGLIGSCSGETAQDCRQYTDYRGGPFLDEASFNSFYFDLVKTIPDPIRDALSQQLRSDHRIVFSHGDLSQHNILVKDGQITGLLDWEYAGWYPEYWDYIKFFERPCKNRDWKNYARRIFPQSYDTELAYHQAILRWQRP</sequence>
<dbReference type="OrthoDB" id="2906425at2759"/>
<reference evidence="2 3" key="1">
    <citation type="journal article" date="2016" name="Fungal Biol.">
        <title>The genome of Xylona heveae provides a window into fungal endophytism.</title>
        <authorList>
            <person name="Gazis R."/>
            <person name="Kuo A."/>
            <person name="Riley R."/>
            <person name="LaButti K."/>
            <person name="Lipzen A."/>
            <person name="Lin J."/>
            <person name="Amirebrahimi M."/>
            <person name="Hesse C.N."/>
            <person name="Spatafora J.W."/>
            <person name="Henrissat B."/>
            <person name="Hainaut M."/>
            <person name="Grigoriev I.V."/>
            <person name="Hibbett D.S."/>
        </authorList>
    </citation>
    <scope>NUCLEOTIDE SEQUENCE [LARGE SCALE GENOMIC DNA]</scope>
    <source>
        <strain evidence="2 3">TC161</strain>
    </source>
</reference>
<name>A0A165K2M4_XYLHT</name>
<dbReference type="Proteomes" id="UP000076632">
    <property type="component" value="Unassembled WGS sequence"/>
</dbReference>
<dbReference type="GeneID" id="28899809"/>
<dbReference type="CDD" id="cd05120">
    <property type="entry name" value="APH_ChoK_like"/>
    <property type="match status" value="1"/>
</dbReference>
<protein>
    <submittedName>
        <fullName evidence="2">Kinase-like protein</fullName>
    </submittedName>
</protein>
<feature type="domain" description="Aminoglycoside phosphotransferase" evidence="1">
    <location>
        <begin position="44"/>
        <end position="220"/>
    </location>
</feature>
<evidence type="ECO:0000313" key="2">
    <source>
        <dbReference type="EMBL" id="KZF26914.1"/>
    </source>
</evidence>
<dbReference type="Pfam" id="PF01636">
    <property type="entry name" value="APH"/>
    <property type="match status" value="1"/>
</dbReference>
<dbReference type="STRING" id="1328760.A0A165K2M4"/>
<dbReference type="InterPro" id="IPR051678">
    <property type="entry name" value="AGP_Transferase"/>
</dbReference>
<keyword evidence="2" id="KW-0418">Kinase</keyword>